<evidence type="ECO:0000313" key="1">
    <source>
        <dbReference type="EMBL" id="PCH37311.1"/>
    </source>
</evidence>
<gene>
    <name evidence="1" type="ORF">WOLCODRAFT_83957</name>
</gene>
<dbReference type="OMA" id="CEGDDAR"/>
<reference evidence="1 2" key="1">
    <citation type="journal article" date="2012" name="Science">
        <title>The Paleozoic origin of enzymatic lignin decomposition reconstructed from 31 fungal genomes.</title>
        <authorList>
            <person name="Floudas D."/>
            <person name="Binder M."/>
            <person name="Riley R."/>
            <person name="Barry K."/>
            <person name="Blanchette R.A."/>
            <person name="Henrissat B."/>
            <person name="Martinez A.T."/>
            <person name="Otillar R."/>
            <person name="Spatafora J.W."/>
            <person name="Yadav J.S."/>
            <person name="Aerts A."/>
            <person name="Benoit I."/>
            <person name="Boyd A."/>
            <person name="Carlson A."/>
            <person name="Copeland A."/>
            <person name="Coutinho P.M."/>
            <person name="de Vries R.P."/>
            <person name="Ferreira P."/>
            <person name="Findley K."/>
            <person name="Foster B."/>
            <person name="Gaskell J."/>
            <person name="Glotzer D."/>
            <person name="Gorecki P."/>
            <person name="Heitman J."/>
            <person name="Hesse C."/>
            <person name="Hori C."/>
            <person name="Igarashi K."/>
            <person name="Jurgens J.A."/>
            <person name="Kallen N."/>
            <person name="Kersten P."/>
            <person name="Kohler A."/>
            <person name="Kuees U."/>
            <person name="Kumar T.K.A."/>
            <person name="Kuo A."/>
            <person name="LaButti K."/>
            <person name="Larrondo L.F."/>
            <person name="Lindquist E."/>
            <person name="Ling A."/>
            <person name="Lombard V."/>
            <person name="Lucas S."/>
            <person name="Lundell T."/>
            <person name="Martin R."/>
            <person name="McLaughlin D.J."/>
            <person name="Morgenstern I."/>
            <person name="Morin E."/>
            <person name="Murat C."/>
            <person name="Nagy L.G."/>
            <person name="Nolan M."/>
            <person name="Ohm R.A."/>
            <person name="Patyshakuliyeva A."/>
            <person name="Rokas A."/>
            <person name="Ruiz-Duenas F.J."/>
            <person name="Sabat G."/>
            <person name="Salamov A."/>
            <person name="Samejima M."/>
            <person name="Schmutz J."/>
            <person name="Slot J.C."/>
            <person name="St John F."/>
            <person name="Stenlid J."/>
            <person name="Sun H."/>
            <person name="Sun S."/>
            <person name="Syed K."/>
            <person name="Tsang A."/>
            <person name="Wiebenga A."/>
            <person name="Young D."/>
            <person name="Pisabarro A."/>
            <person name="Eastwood D.C."/>
            <person name="Martin F."/>
            <person name="Cullen D."/>
            <person name="Grigoriev I.V."/>
            <person name="Hibbett D.S."/>
        </authorList>
    </citation>
    <scope>NUCLEOTIDE SEQUENCE [LARGE SCALE GENOMIC DNA]</scope>
    <source>
        <strain evidence="1 2">MD-104</strain>
    </source>
</reference>
<dbReference type="EMBL" id="KB467920">
    <property type="protein sequence ID" value="PCH37311.1"/>
    <property type="molecule type" value="Genomic_DNA"/>
</dbReference>
<accession>A0A2H3J5T5</accession>
<evidence type="ECO:0000313" key="2">
    <source>
        <dbReference type="Proteomes" id="UP000218811"/>
    </source>
</evidence>
<dbReference type="AlphaFoldDB" id="A0A2H3J5T5"/>
<proteinExistence type="predicted"/>
<keyword evidence="2" id="KW-1185">Reference proteome</keyword>
<dbReference type="Proteomes" id="UP000218811">
    <property type="component" value="Unassembled WGS sequence"/>
</dbReference>
<organism evidence="1 2">
    <name type="scientific">Wolfiporia cocos (strain MD-104)</name>
    <name type="common">Brown rot fungus</name>
    <dbReference type="NCBI Taxonomy" id="742152"/>
    <lineage>
        <taxon>Eukaryota</taxon>
        <taxon>Fungi</taxon>
        <taxon>Dikarya</taxon>
        <taxon>Basidiomycota</taxon>
        <taxon>Agaricomycotina</taxon>
        <taxon>Agaricomycetes</taxon>
        <taxon>Polyporales</taxon>
        <taxon>Phaeolaceae</taxon>
        <taxon>Wolfiporia</taxon>
    </lineage>
</organism>
<dbReference type="OrthoDB" id="2798026at2759"/>
<protein>
    <submittedName>
        <fullName evidence="1">Uncharacterized protein</fullName>
    </submittedName>
</protein>
<name>A0A2H3J5T5_WOLCO</name>
<sequence>MRSIARILFTATSSIRVDALISVKQKLGDSSRSSRVSICAELYQLAYLAESFSQQHPRSNKDWIHQADTLDREGVNLWNASALSRDTDDEDTRNVNAALKLAGFRLVEAGLENKPAIDSEAIIHHDVT</sequence>